<reference evidence="2 3" key="1">
    <citation type="submission" date="2024-02" db="EMBL/GenBank/DDBJ databases">
        <authorList>
            <person name="Chen Y."/>
            <person name="Shah S."/>
            <person name="Dougan E. K."/>
            <person name="Thang M."/>
            <person name="Chan C."/>
        </authorList>
    </citation>
    <scope>NUCLEOTIDE SEQUENCE [LARGE SCALE GENOMIC DNA]</scope>
</reference>
<sequence>MMAHLAQLGLLVAVPCTQGAGLLPLTMLPCAQNLPQCASSCGVDEFQALHEWLATSPTRAETIGQAHAECVHGGLDSLRSALEKQAFELIKDLGLSLLATSLDYVALCQHSEPRCGMLAREFEVVQALRARLDARLREMAKDYLPDTGLRSPILRVGHSVRSDLDSFLRDLPTLQMGLPAAEASARLAQTTGLKARMLAWHLGMHFWVRNLELPGRGAPVLILLDEYTSFEDMVLGVVGMMVRHGQPQLAMAEVGVRFEEWWAPSLLRSSAGLQYVGIVLPPDASLDSGASAQQNAFEQMRGEVQQSDLANRVALHYATSQDAANAFPDRSLDAAFLDLRGLDAAAAQQQMALWESKVKPAGVLAGRGFEPGSLEIVKAVCAQRFSTDLHLGVGGGFWWLVEPPEEE</sequence>
<evidence type="ECO:0000256" key="1">
    <source>
        <dbReference type="SAM" id="SignalP"/>
    </source>
</evidence>
<keyword evidence="3" id="KW-1185">Reference proteome</keyword>
<comment type="caution">
    <text evidence="2">The sequence shown here is derived from an EMBL/GenBank/DDBJ whole genome shotgun (WGS) entry which is preliminary data.</text>
</comment>
<dbReference type="Proteomes" id="UP001642484">
    <property type="component" value="Unassembled WGS sequence"/>
</dbReference>
<keyword evidence="1" id="KW-0732">Signal</keyword>
<proteinExistence type="predicted"/>
<feature type="chain" id="PRO_5047160432" evidence="1">
    <location>
        <begin position="20"/>
        <end position="407"/>
    </location>
</feature>
<evidence type="ECO:0000313" key="2">
    <source>
        <dbReference type="EMBL" id="CAK9009329.1"/>
    </source>
</evidence>
<name>A0ABP0J4M2_9DINO</name>
<accession>A0ABP0J4M2</accession>
<evidence type="ECO:0000313" key="3">
    <source>
        <dbReference type="Proteomes" id="UP001642484"/>
    </source>
</evidence>
<dbReference type="EMBL" id="CAXAMN010004446">
    <property type="protein sequence ID" value="CAK9009329.1"/>
    <property type="molecule type" value="Genomic_DNA"/>
</dbReference>
<feature type="signal peptide" evidence="1">
    <location>
        <begin position="1"/>
        <end position="19"/>
    </location>
</feature>
<protein>
    <submittedName>
        <fullName evidence="2">Uncharacterized protein</fullName>
    </submittedName>
</protein>
<gene>
    <name evidence="2" type="ORF">CCMP2556_LOCUS9616</name>
</gene>
<organism evidence="2 3">
    <name type="scientific">Durusdinium trenchii</name>
    <dbReference type="NCBI Taxonomy" id="1381693"/>
    <lineage>
        <taxon>Eukaryota</taxon>
        <taxon>Sar</taxon>
        <taxon>Alveolata</taxon>
        <taxon>Dinophyceae</taxon>
        <taxon>Suessiales</taxon>
        <taxon>Symbiodiniaceae</taxon>
        <taxon>Durusdinium</taxon>
    </lineage>
</organism>